<dbReference type="Pfam" id="PF13361">
    <property type="entry name" value="UvrD_C"/>
    <property type="match status" value="1"/>
</dbReference>
<feature type="domain" description="UvrD-like helicase C-terminal" evidence="19">
    <location>
        <begin position="461"/>
        <end position="762"/>
    </location>
</feature>
<dbReference type="Pfam" id="PF00580">
    <property type="entry name" value="UvrD-helicase"/>
    <property type="match status" value="1"/>
</dbReference>
<keyword evidence="5 15" id="KW-0378">Hydrolase</keyword>
<dbReference type="GO" id="GO:0000287">
    <property type="term" value="F:magnesium ion binding"/>
    <property type="evidence" value="ECO:0007669"/>
    <property type="project" value="UniProtKB-UniRule"/>
</dbReference>
<evidence type="ECO:0000256" key="13">
    <source>
        <dbReference type="ARBA" id="ARBA00034617"/>
    </source>
</evidence>
<keyword evidence="12 15" id="KW-0413">Isomerase</keyword>
<feature type="region of interest" description="Disordered" evidence="17">
    <location>
        <begin position="905"/>
        <end position="928"/>
    </location>
</feature>
<dbReference type="SUPFAM" id="SSF52540">
    <property type="entry name" value="P-loop containing nucleoside triphosphate hydrolases"/>
    <property type="match status" value="1"/>
</dbReference>
<evidence type="ECO:0000256" key="16">
    <source>
        <dbReference type="PROSITE-ProRule" id="PRU00560"/>
    </source>
</evidence>
<comment type="catalytic activity">
    <reaction evidence="14 15">
        <text>ATP + H2O = ADP + phosphate + H(+)</text>
        <dbReference type="Rhea" id="RHEA:13065"/>
        <dbReference type="ChEBI" id="CHEBI:15377"/>
        <dbReference type="ChEBI" id="CHEBI:15378"/>
        <dbReference type="ChEBI" id="CHEBI:30616"/>
        <dbReference type="ChEBI" id="CHEBI:43474"/>
        <dbReference type="ChEBI" id="CHEBI:456216"/>
        <dbReference type="EC" id="5.6.2.4"/>
    </reaction>
</comment>
<feature type="domain" description="UvrD-like helicase ATP-binding" evidence="18">
    <location>
        <begin position="9"/>
        <end position="460"/>
    </location>
</feature>
<feature type="binding site" evidence="15">
    <location>
        <position position="1006"/>
    </location>
    <ligand>
        <name>Mg(2+)</name>
        <dbReference type="ChEBI" id="CHEBI:18420"/>
    </ligand>
</feature>
<comment type="subunit">
    <text evidence="15">Heterotrimer of RecB, RecC and RecD. All subunits contribute to DNA-binding. Interacts with RecA.</text>
</comment>
<dbReference type="EC" id="5.6.2.4" evidence="15"/>
<dbReference type="InterPro" id="IPR014016">
    <property type="entry name" value="UvrD-like_ATP-bd"/>
</dbReference>
<evidence type="ECO:0000256" key="11">
    <source>
        <dbReference type="ARBA" id="ARBA00023204"/>
    </source>
</evidence>
<evidence type="ECO:0000256" key="3">
    <source>
        <dbReference type="ARBA" id="ARBA00022741"/>
    </source>
</evidence>
<keyword evidence="1 15" id="KW-0540">Nuclease</keyword>
<feature type="binding site" evidence="15">
    <location>
        <position position="1132"/>
    </location>
    <ligand>
        <name>Mg(2+)</name>
        <dbReference type="ChEBI" id="CHEBI:18420"/>
    </ligand>
</feature>
<proteinExistence type="inferred from homology"/>
<keyword evidence="6 15" id="KW-0347">Helicase</keyword>
<keyword evidence="4 15" id="KW-0227">DNA damage</keyword>
<dbReference type="PANTHER" id="PTHR11070:SF23">
    <property type="entry name" value="RECBCD ENZYME SUBUNIT RECB"/>
    <property type="match status" value="1"/>
</dbReference>
<dbReference type="InterPro" id="IPR027417">
    <property type="entry name" value="P-loop_NTPase"/>
</dbReference>
<evidence type="ECO:0000256" key="1">
    <source>
        <dbReference type="ARBA" id="ARBA00022722"/>
    </source>
</evidence>
<evidence type="ECO:0000256" key="4">
    <source>
        <dbReference type="ARBA" id="ARBA00022763"/>
    </source>
</evidence>
<dbReference type="Gene3D" id="1.10.486.10">
    <property type="entry name" value="PCRA, domain 4"/>
    <property type="match status" value="1"/>
</dbReference>
<dbReference type="EMBL" id="JAURTK010000002">
    <property type="protein sequence ID" value="MDP9646809.1"/>
    <property type="molecule type" value="Genomic_DNA"/>
</dbReference>
<dbReference type="CDD" id="cd22352">
    <property type="entry name" value="RecB_C-like"/>
    <property type="match status" value="1"/>
</dbReference>
<dbReference type="NCBIfam" id="TIGR00609">
    <property type="entry name" value="recB"/>
    <property type="match status" value="1"/>
</dbReference>
<keyword evidence="10 15" id="KW-0238">DNA-binding</keyword>
<dbReference type="EC" id="3.1.11.5" evidence="15"/>
<feature type="binding site" evidence="16">
    <location>
        <begin position="30"/>
        <end position="37"/>
    </location>
    <ligand>
        <name>ATP</name>
        <dbReference type="ChEBI" id="CHEBI:30616"/>
    </ligand>
</feature>
<evidence type="ECO:0000259" key="18">
    <source>
        <dbReference type="PROSITE" id="PS51198"/>
    </source>
</evidence>
<dbReference type="AlphaFoldDB" id="A0AB73IAK6"/>
<keyword evidence="9 15" id="KW-0460">Magnesium</keyword>
<dbReference type="GO" id="GO:0008854">
    <property type="term" value="F:exodeoxyribonuclease V activity"/>
    <property type="evidence" value="ECO:0007669"/>
    <property type="project" value="UniProtKB-EC"/>
</dbReference>
<dbReference type="RefSeq" id="WP_392393390.1">
    <property type="nucleotide sequence ID" value="NZ_JAURTK010000002.1"/>
</dbReference>
<dbReference type="PROSITE" id="PS51217">
    <property type="entry name" value="UVRD_HELICASE_CTER"/>
    <property type="match status" value="1"/>
</dbReference>
<comment type="similarity">
    <text evidence="15">Belongs to the helicase family. UvrD subfamily.</text>
</comment>
<name>A0AB73IAK6_9BURK</name>
<keyword evidence="8 15" id="KW-0067">ATP-binding</keyword>
<evidence type="ECO:0000256" key="9">
    <source>
        <dbReference type="ARBA" id="ARBA00022842"/>
    </source>
</evidence>
<evidence type="ECO:0000256" key="2">
    <source>
        <dbReference type="ARBA" id="ARBA00022723"/>
    </source>
</evidence>
<comment type="caution">
    <text evidence="20">The sequence shown here is derived from an EMBL/GenBank/DDBJ whole genome shotgun (WGS) entry which is preliminary data.</text>
</comment>
<evidence type="ECO:0000259" key="19">
    <source>
        <dbReference type="PROSITE" id="PS51217"/>
    </source>
</evidence>
<comment type="function">
    <text evidence="15">A helicase/nuclease that prepares dsDNA breaks (DSB) for recombinational DNA repair. Binds to DSBs and unwinds DNA via a highly rapid and processive ATP-dependent bidirectional helicase activity. Unwinds dsDNA until it encounters a Chi (crossover hotspot instigator) sequence from the 3' direction. Cuts ssDNA a few nucleotides 3' to the Chi site. The properties and activities of the enzyme are changed at Chi. The Chi-altered holoenzyme produces a long 3'-ssDNA overhang and facilitates RecA-binding to the ssDNA for homologous DNA recombination and repair. Holoenzyme degrades any linearized DNA that is unable to undergo homologous recombination. In the holoenzyme this subunit contributes ATPase, 3'-5' helicase, exonuclease activity and loads RecA onto ssDNA.</text>
</comment>
<dbReference type="InterPro" id="IPR011335">
    <property type="entry name" value="Restrct_endonuc-II-like"/>
</dbReference>
<comment type="domain">
    <text evidence="15">The C-terminal domain has nuclease activity and interacts with RecD. It interacts with RecA, facilitating its loading onto ssDNA.</text>
</comment>
<dbReference type="Gene3D" id="3.40.50.300">
    <property type="entry name" value="P-loop containing nucleotide triphosphate hydrolases"/>
    <property type="match status" value="2"/>
</dbReference>
<evidence type="ECO:0000256" key="8">
    <source>
        <dbReference type="ARBA" id="ARBA00022840"/>
    </source>
</evidence>
<dbReference type="SUPFAM" id="SSF52980">
    <property type="entry name" value="Restriction endonuclease-like"/>
    <property type="match status" value="1"/>
</dbReference>
<protein>
    <recommendedName>
        <fullName evidence="15">RecBCD enzyme subunit RecB</fullName>
        <ecNumber evidence="15">3.1.11.5</ecNumber>
        <ecNumber evidence="15">5.6.2.4</ecNumber>
    </recommendedName>
    <alternativeName>
        <fullName evidence="15">DNA 3'-5' helicase subunit RecB</fullName>
    </alternativeName>
    <alternativeName>
        <fullName evidence="15">Exonuclease V subunit RecB</fullName>
        <shortName evidence="15">ExoV subunit RecB</shortName>
    </alternativeName>
    <alternativeName>
        <fullName evidence="15">Helicase/nuclease RecBCD subunit RecB</fullName>
    </alternativeName>
</protein>
<reference evidence="20" key="1">
    <citation type="submission" date="2023-07" db="EMBL/GenBank/DDBJ databases">
        <title>Sorghum-associated microbial communities from plants grown in Nebraska, USA.</title>
        <authorList>
            <person name="Schachtman D."/>
        </authorList>
    </citation>
    <scope>NUCLEOTIDE SEQUENCE</scope>
    <source>
        <strain evidence="20">DS1061</strain>
    </source>
</reference>
<evidence type="ECO:0000256" key="10">
    <source>
        <dbReference type="ARBA" id="ARBA00023125"/>
    </source>
</evidence>
<evidence type="ECO:0000313" key="20">
    <source>
        <dbReference type="EMBL" id="MDP9646809.1"/>
    </source>
</evidence>
<evidence type="ECO:0000256" key="12">
    <source>
        <dbReference type="ARBA" id="ARBA00023235"/>
    </source>
</evidence>
<dbReference type="PROSITE" id="PS51198">
    <property type="entry name" value="UVRD_HELICASE_ATP_BIND"/>
    <property type="match status" value="1"/>
</dbReference>
<feature type="binding site" evidence="15">
    <location>
        <position position="1119"/>
    </location>
    <ligand>
        <name>Mg(2+)</name>
        <dbReference type="ChEBI" id="CHEBI:18420"/>
    </ligand>
</feature>
<dbReference type="Gene3D" id="1.10.3170.10">
    <property type="entry name" value="Recbcd, chain B, domain 2"/>
    <property type="match status" value="1"/>
</dbReference>
<keyword evidence="7 15" id="KW-0269">Exonuclease</keyword>
<dbReference type="InterPro" id="IPR011604">
    <property type="entry name" value="PDDEXK-like_dom_sf"/>
</dbReference>
<dbReference type="HAMAP" id="MF_01485">
    <property type="entry name" value="RecB"/>
    <property type="match status" value="1"/>
</dbReference>
<evidence type="ECO:0000256" key="6">
    <source>
        <dbReference type="ARBA" id="ARBA00022806"/>
    </source>
</evidence>
<feature type="region of interest" description="Nuclease activity, interacts with RecD and RecA" evidence="15">
    <location>
        <begin position="933"/>
        <end position="1233"/>
    </location>
</feature>
<comment type="catalytic activity">
    <reaction evidence="13 15">
        <text>Couples ATP hydrolysis with the unwinding of duplex DNA by translocating in the 3'-5' direction.</text>
        <dbReference type="EC" id="5.6.2.4"/>
    </reaction>
</comment>
<accession>A0AB73IAK6</accession>
<dbReference type="PANTHER" id="PTHR11070">
    <property type="entry name" value="UVRD / RECB / PCRA DNA HELICASE FAMILY MEMBER"/>
    <property type="match status" value="1"/>
</dbReference>
<dbReference type="GO" id="GO:0009338">
    <property type="term" value="C:exodeoxyribonuclease V complex"/>
    <property type="evidence" value="ECO:0007669"/>
    <property type="project" value="TreeGrafter"/>
</dbReference>
<dbReference type="GO" id="GO:0043138">
    <property type="term" value="F:3'-5' DNA helicase activity"/>
    <property type="evidence" value="ECO:0007669"/>
    <property type="project" value="UniProtKB-UniRule"/>
</dbReference>
<evidence type="ECO:0000256" key="17">
    <source>
        <dbReference type="SAM" id="MobiDB-lite"/>
    </source>
</evidence>
<evidence type="ECO:0000256" key="14">
    <source>
        <dbReference type="ARBA" id="ARBA00048988"/>
    </source>
</evidence>
<dbReference type="Gene3D" id="3.90.320.10">
    <property type="match status" value="1"/>
</dbReference>
<gene>
    <name evidence="15" type="primary">recB</name>
    <name evidence="20" type="ORF">J2793_002242</name>
</gene>
<feature type="active site" description="For nuclease activity" evidence="15">
    <location>
        <position position="1132"/>
    </location>
</feature>
<evidence type="ECO:0000256" key="5">
    <source>
        <dbReference type="ARBA" id="ARBA00022801"/>
    </source>
</evidence>
<dbReference type="GO" id="GO:0005829">
    <property type="term" value="C:cytosol"/>
    <property type="evidence" value="ECO:0007669"/>
    <property type="project" value="TreeGrafter"/>
</dbReference>
<comment type="miscellaneous">
    <text evidence="15">In the RecBCD complex, RecB has a slow 3'-5' helicase, an exonuclease activity and loads RecA onto ssDNA, RecD has a fast 5'-3' helicase activity, while RecC stimulates the ATPase and processivity of the RecB helicase and contributes to recognition of the Chi site.</text>
</comment>
<comment type="cofactor">
    <cofactor evidence="15">
        <name>Mg(2+)</name>
        <dbReference type="ChEBI" id="CHEBI:18420"/>
    </cofactor>
    <text evidence="15">Binds 1 Mg(2+) ion per subunit.</text>
</comment>
<dbReference type="InterPro" id="IPR004586">
    <property type="entry name" value="RecB"/>
</dbReference>
<dbReference type="InterPro" id="IPR000212">
    <property type="entry name" value="DNA_helicase_UvrD/REP"/>
</dbReference>
<dbReference type="GO" id="GO:0000724">
    <property type="term" value="P:double-strand break repair via homologous recombination"/>
    <property type="evidence" value="ECO:0007669"/>
    <property type="project" value="UniProtKB-UniRule"/>
</dbReference>
<evidence type="ECO:0000256" key="15">
    <source>
        <dbReference type="HAMAP-Rule" id="MF_01485"/>
    </source>
</evidence>
<feature type="region of interest" description="DNA-binding and helicase activity, interacts with RecC" evidence="15">
    <location>
        <begin position="1"/>
        <end position="908"/>
    </location>
</feature>
<keyword evidence="3 15" id="KW-0547">Nucleotide-binding</keyword>
<dbReference type="InterPro" id="IPR038726">
    <property type="entry name" value="PDDEXK_AddAB-type"/>
</dbReference>
<keyword evidence="11 15" id="KW-0234">DNA repair</keyword>
<dbReference type="InterPro" id="IPR014017">
    <property type="entry name" value="DNA_helicase_UvrD-like_C"/>
</dbReference>
<evidence type="ECO:0000313" key="21">
    <source>
        <dbReference type="Proteomes" id="UP001229486"/>
    </source>
</evidence>
<dbReference type="Pfam" id="PF12705">
    <property type="entry name" value="PDDEXK_1"/>
    <property type="match status" value="1"/>
</dbReference>
<organism evidence="20 21">
    <name type="scientific">Paraburkholderia caledonica</name>
    <dbReference type="NCBI Taxonomy" id="134536"/>
    <lineage>
        <taxon>Bacteria</taxon>
        <taxon>Pseudomonadati</taxon>
        <taxon>Pseudomonadota</taxon>
        <taxon>Betaproteobacteria</taxon>
        <taxon>Burkholderiales</taxon>
        <taxon>Burkholderiaceae</taxon>
        <taxon>Paraburkholderia</taxon>
    </lineage>
</organism>
<sequence length="1233" mass="135721">MSGALHRHALAAEELDVFACSLDGVNQIEASAGTGKTWNICALYVRLLLEKNLNADQILVVTFTKAATAELHERIRGRLAELHRAIEVDDDGGDPFIRRLFETTLAPERGIDREAALKVVRRALRTFDQAAIHTIHAFCQRALQEAPFAAAMPFAFEMEADDAALRFELAADFWREQVEPVAHAHPAFAAWLVAKRAGPASLDEQLARRLKKPLAQLRWGVIDAEASADPRAGFDAACELWHAERDAIMALLEQAQDRLSKTTHKPDHVSAAIAAWTEYFAQGDCHAPPPRAALKLTASALKKATKVKFEPPEHAFFEHAEALAAAVVAAEAAQRARWLALMQTWLDYAPAELVARKRTRRVVSFDDLLSNLYRALAAHPWLADALRARYPAALIDEFQDTDPLQFAIFSRIFAPAGPLFLVGDPKQAIYSFRAADLHTYLAARASASARYTLAVNQRSTAPIVEACNRVFEANPQAFVLDGLDYQPVRAGERRRPPLSDPDADAGDFRVWTLPQGESALTKRQAQREASEACAAEIVRLLRGAREGTVTIGDAPLAPGNIAVLVQTHKQGSLIKRVLAAWGVGSVELAQASVFATLDAEQIERVLAAVDTPGDLRRLRAALATDWLGLDAAALWRLEQVADAPAVADDPAHAADAMGWVERFSRYRTLWHERGFAVMWRTLMRELRVAQRLVAAPDGERRLTNVNHLAELVQARAASQPGIAPTLRWLAAQRTQGGGEEAQLRLESDRNLVQIVTVHKSKGLEYAVVFCPFLNDGGLREPPSSGLPDAREYHDASGGAVLHYGCDDDEAERATRHAAREQAAERARLVYVALTRAVYRCYLVAGTYLSSRSTKESRRSVLNWLVAGGGYEFDGWLAEPPDEAALSARWQALAGGPIALQPLPKVERRTPLESMHESSADKRARSNRRPLRDQWRMASFSGLIVAGSKAEDAQPPVEEVRPDHDEIADALVATPVTVSEPALEAQSLAADDILAFPRGAAAGECLHRMFELADFSDPQSWPDAIRGALHERPAPASPELAPRLPAMMHKLLADVVSTELVPGMTLARLDPRRRLNELEFLFAAPSLDFAALRELLVAHGYPDVALEPGVLRGFVKGFIDMIVEHDGRFWIVDWKSNHLGDTEHDYAAAPVEAAMASHAYHLQALLYTVALHRYLKTRVRDYSYETHIGGYLYLFVRGVRPHWRDTESQAGVHVRRPAFELVALLDAAMIGGAA</sequence>
<comment type="domain">
    <text evidence="15">The N-terminal DNA-binding domain is a ssDNA-dependent ATPase and has ATP-dependent 3'-5' helicase function. This domain interacts with RecC.</text>
</comment>
<dbReference type="GO" id="GO:0003677">
    <property type="term" value="F:DNA binding"/>
    <property type="evidence" value="ECO:0007669"/>
    <property type="project" value="UniProtKB-UniRule"/>
</dbReference>
<evidence type="ECO:0000256" key="7">
    <source>
        <dbReference type="ARBA" id="ARBA00022839"/>
    </source>
</evidence>
<keyword evidence="2 15" id="KW-0479">Metal-binding</keyword>
<dbReference type="Proteomes" id="UP001229486">
    <property type="component" value="Unassembled WGS sequence"/>
</dbReference>
<dbReference type="GO" id="GO:0005524">
    <property type="term" value="F:ATP binding"/>
    <property type="evidence" value="ECO:0007669"/>
    <property type="project" value="UniProtKB-UniRule"/>
</dbReference>
<comment type="catalytic activity">
    <reaction evidence="15">
        <text>Exonucleolytic cleavage (in the presence of ATP) in either 5'- to 3'- or 3'- to 5'-direction to yield 5'-phosphooligonucleotides.</text>
        <dbReference type="EC" id="3.1.11.5"/>
    </reaction>
</comment>